<feature type="region of interest" description="Disordered" evidence="1">
    <location>
        <begin position="1"/>
        <end position="30"/>
    </location>
</feature>
<name>W4JRH4_HETIT</name>
<feature type="region of interest" description="Disordered" evidence="1">
    <location>
        <begin position="43"/>
        <end position="64"/>
    </location>
</feature>
<gene>
    <name evidence="2" type="ORF">HETIRDRAFT_119083</name>
</gene>
<reference evidence="2 3" key="1">
    <citation type="journal article" date="2012" name="New Phytol.">
        <title>Insight into trade-off between wood decay and parasitism from the genome of a fungal forest pathogen.</title>
        <authorList>
            <person name="Olson A."/>
            <person name="Aerts A."/>
            <person name="Asiegbu F."/>
            <person name="Belbahri L."/>
            <person name="Bouzid O."/>
            <person name="Broberg A."/>
            <person name="Canback B."/>
            <person name="Coutinho P.M."/>
            <person name="Cullen D."/>
            <person name="Dalman K."/>
            <person name="Deflorio G."/>
            <person name="van Diepen L.T."/>
            <person name="Dunand C."/>
            <person name="Duplessis S."/>
            <person name="Durling M."/>
            <person name="Gonthier P."/>
            <person name="Grimwood J."/>
            <person name="Fossdal C.G."/>
            <person name="Hansson D."/>
            <person name="Henrissat B."/>
            <person name="Hietala A."/>
            <person name="Himmelstrand K."/>
            <person name="Hoffmeister D."/>
            <person name="Hogberg N."/>
            <person name="James T.Y."/>
            <person name="Karlsson M."/>
            <person name="Kohler A."/>
            <person name="Kues U."/>
            <person name="Lee Y.H."/>
            <person name="Lin Y.C."/>
            <person name="Lind M."/>
            <person name="Lindquist E."/>
            <person name="Lombard V."/>
            <person name="Lucas S."/>
            <person name="Lunden K."/>
            <person name="Morin E."/>
            <person name="Murat C."/>
            <person name="Park J."/>
            <person name="Raffaello T."/>
            <person name="Rouze P."/>
            <person name="Salamov A."/>
            <person name="Schmutz J."/>
            <person name="Solheim H."/>
            <person name="Stahlberg J."/>
            <person name="Velez H."/>
            <person name="de Vries R.P."/>
            <person name="Wiebenga A."/>
            <person name="Woodward S."/>
            <person name="Yakovlev I."/>
            <person name="Garbelotto M."/>
            <person name="Martin F."/>
            <person name="Grigoriev I.V."/>
            <person name="Stenlid J."/>
        </authorList>
    </citation>
    <scope>NUCLEOTIDE SEQUENCE [LARGE SCALE GENOMIC DNA]</scope>
    <source>
        <strain evidence="2 3">TC 32-1</strain>
    </source>
</reference>
<dbReference type="AlphaFoldDB" id="W4JRH4"/>
<dbReference type="GeneID" id="20666626"/>
<accession>W4JRH4</accession>
<evidence type="ECO:0000256" key="1">
    <source>
        <dbReference type="SAM" id="MobiDB-lite"/>
    </source>
</evidence>
<proteinExistence type="predicted"/>
<dbReference type="RefSeq" id="XP_009551950.1">
    <property type="nucleotide sequence ID" value="XM_009553655.1"/>
</dbReference>
<dbReference type="Proteomes" id="UP000030671">
    <property type="component" value="Unassembled WGS sequence"/>
</dbReference>
<keyword evidence="3" id="KW-1185">Reference proteome</keyword>
<organism evidence="2 3">
    <name type="scientific">Heterobasidion irregulare (strain TC 32-1)</name>
    <dbReference type="NCBI Taxonomy" id="747525"/>
    <lineage>
        <taxon>Eukaryota</taxon>
        <taxon>Fungi</taxon>
        <taxon>Dikarya</taxon>
        <taxon>Basidiomycota</taxon>
        <taxon>Agaricomycotina</taxon>
        <taxon>Agaricomycetes</taxon>
        <taxon>Russulales</taxon>
        <taxon>Bondarzewiaceae</taxon>
        <taxon>Heterobasidion</taxon>
        <taxon>Heterobasidion annosum species complex</taxon>
    </lineage>
</organism>
<dbReference type="InParanoid" id="W4JRH4"/>
<dbReference type="EMBL" id="KI925465">
    <property type="protein sequence ID" value="ETW75685.1"/>
    <property type="molecule type" value="Genomic_DNA"/>
</dbReference>
<dbReference type="KEGG" id="hir:HETIRDRAFT_119083"/>
<evidence type="ECO:0000313" key="2">
    <source>
        <dbReference type="EMBL" id="ETW75685.1"/>
    </source>
</evidence>
<dbReference type="HOGENOM" id="CLU_1959863_0_0_1"/>
<sequence>MPSAHTLLPVPPAVKSHPPSPQDSNQGRELTEREHLDILVTPQDAPGVPVPPDLIPVTSQNDPITAADTPNKETLTYEHQGHPCQNVQPSEYLQHLEQEEGITTSLPRSLFLTASLVAGPGAVESSAT</sequence>
<protein>
    <submittedName>
        <fullName evidence="2">Uncharacterized protein</fullName>
    </submittedName>
</protein>
<evidence type="ECO:0000313" key="3">
    <source>
        <dbReference type="Proteomes" id="UP000030671"/>
    </source>
</evidence>